<accession>A0A933LQQ3</accession>
<gene>
    <name evidence="3" type="ORF">HY730_08570</name>
</gene>
<reference evidence="3" key="1">
    <citation type="submission" date="2020-07" db="EMBL/GenBank/DDBJ databases">
        <title>Huge and variable diversity of episymbiotic CPR bacteria and DPANN archaea in groundwater ecosystems.</title>
        <authorList>
            <person name="He C.Y."/>
            <person name="Keren R."/>
            <person name="Whittaker M."/>
            <person name="Farag I.F."/>
            <person name="Doudna J."/>
            <person name="Cate J.H.D."/>
            <person name="Banfield J.F."/>
        </authorList>
    </citation>
    <scope>NUCLEOTIDE SEQUENCE</scope>
    <source>
        <strain evidence="3">NC_groundwater_1482_Ag_S-0.65um_47_24</strain>
    </source>
</reference>
<dbReference type="Gene3D" id="3.90.1010.10">
    <property type="match status" value="1"/>
</dbReference>
<dbReference type="GO" id="GO:0016226">
    <property type="term" value="P:iron-sulfur cluster assembly"/>
    <property type="evidence" value="ECO:0007669"/>
    <property type="project" value="InterPro"/>
</dbReference>
<evidence type="ECO:0000259" key="2">
    <source>
        <dbReference type="Pfam" id="PF01592"/>
    </source>
</evidence>
<dbReference type="GO" id="GO:0005506">
    <property type="term" value="F:iron ion binding"/>
    <property type="evidence" value="ECO:0007669"/>
    <property type="project" value="InterPro"/>
</dbReference>
<dbReference type="SUPFAM" id="SSF82649">
    <property type="entry name" value="SufE/NifU"/>
    <property type="match status" value="1"/>
</dbReference>
<evidence type="ECO:0000256" key="1">
    <source>
        <dbReference type="ARBA" id="ARBA00006420"/>
    </source>
</evidence>
<evidence type="ECO:0000313" key="4">
    <source>
        <dbReference type="Proteomes" id="UP000772181"/>
    </source>
</evidence>
<name>A0A933LQQ3_UNCTE</name>
<evidence type="ECO:0000313" key="3">
    <source>
        <dbReference type="EMBL" id="MBI4596413.1"/>
    </source>
</evidence>
<dbReference type="Pfam" id="PF01592">
    <property type="entry name" value="NifU_N"/>
    <property type="match status" value="1"/>
</dbReference>
<dbReference type="NCBIfam" id="TIGR01994">
    <property type="entry name" value="SUF_scaf_2"/>
    <property type="match status" value="1"/>
</dbReference>
<dbReference type="GO" id="GO:0051536">
    <property type="term" value="F:iron-sulfur cluster binding"/>
    <property type="evidence" value="ECO:0007669"/>
    <property type="project" value="InterPro"/>
</dbReference>
<comment type="similarity">
    <text evidence="1">Belongs to the NifU family.</text>
</comment>
<feature type="domain" description="NIF system FeS cluster assembly NifU N-terminal" evidence="2">
    <location>
        <begin position="7"/>
        <end position="144"/>
    </location>
</feature>
<sequence>MMLNELYQEVILDHYRHPCNFGRLEEAEIVVSDTNPLCGDEIELSLSMNGEEVVKEAAFSGRGCAISQASASMMTEKIKGLGLKDIENLLAKFKAMMRGEEVKDQLGELEAFKGVLKFPVRIKCALLAWAILQKALLEYHARELEQIKPVLS</sequence>
<proteinExistence type="inferred from homology"/>
<protein>
    <submittedName>
        <fullName evidence="3">SUF system NifU family Fe-S cluster assembly protein</fullName>
    </submittedName>
</protein>
<organism evidence="3 4">
    <name type="scientific">Tectimicrobiota bacterium</name>
    <dbReference type="NCBI Taxonomy" id="2528274"/>
    <lineage>
        <taxon>Bacteria</taxon>
        <taxon>Pseudomonadati</taxon>
        <taxon>Nitrospinota/Tectimicrobiota group</taxon>
        <taxon>Candidatus Tectimicrobiota</taxon>
    </lineage>
</organism>
<dbReference type="FunFam" id="3.90.1010.10:FF:000002">
    <property type="entry name" value="Iron-sulfur cluster assembly scaffold protein NifU"/>
    <property type="match status" value="1"/>
</dbReference>
<dbReference type="Proteomes" id="UP000772181">
    <property type="component" value="Unassembled WGS sequence"/>
</dbReference>
<dbReference type="CDD" id="cd06664">
    <property type="entry name" value="IscU_like"/>
    <property type="match status" value="1"/>
</dbReference>
<dbReference type="EMBL" id="JACQWF010000377">
    <property type="protein sequence ID" value="MBI4596413.1"/>
    <property type="molecule type" value="Genomic_DNA"/>
</dbReference>
<comment type="caution">
    <text evidence="3">The sequence shown here is derived from an EMBL/GenBank/DDBJ whole genome shotgun (WGS) entry which is preliminary data.</text>
</comment>
<dbReference type="InterPro" id="IPR002871">
    <property type="entry name" value="NIF_FeS_clus_asmbl_NifU_N"/>
</dbReference>
<dbReference type="PANTHER" id="PTHR10093">
    <property type="entry name" value="IRON-SULFUR CLUSTER ASSEMBLY ENZYME NIFU HOMOLOG"/>
    <property type="match status" value="1"/>
</dbReference>
<dbReference type="AlphaFoldDB" id="A0A933LQQ3"/>